<dbReference type="AlphaFoldDB" id="A0A1V3XQ30"/>
<evidence type="ECO:0000313" key="2">
    <source>
        <dbReference type="EMBL" id="OOK80611.1"/>
    </source>
</evidence>
<evidence type="ECO:0000313" key="3">
    <source>
        <dbReference type="Proteomes" id="UP000188532"/>
    </source>
</evidence>
<dbReference type="EMBL" id="MVBN01000002">
    <property type="protein sequence ID" value="OOK80611.1"/>
    <property type="molecule type" value="Genomic_DNA"/>
</dbReference>
<protein>
    <submittedName>
        <fullName evidence="2">Uncharacterized protein</fullName>
    </submittedName>
</protein>
<name>A0A1V3XQ30_MYCKA</name>
<proteinExistence type="predicted"/>
<comment type="caution">
    <text evidence="2">The sequence shown here is derived from an EMBL/GenBank/DDBJ whole genome shotgun (WGS) entry which is preliminary data.</text>
</comment>
<sequence>MAARMWSKSPASGSPTSRRVRSARRRGDRSRGVPHTVVDTYEHLLNIAPHPDCPGRP</sequence>
<gene>
    <name evidence="2" type="ORF">BZL29_2686</name>
</gene>
<dbReference type="Proteomes" id="UP000188532">
    <property type="component" value="Unassembled WGS sequence"/>
</dbReference>
<organism evidence="2 3">
    <name type="scientific">Mycobacterium kansasii</name>
    <dbReference type="NCBI Taxonomy" id="1768"/>
    <lineage>
        <taxon>Bacteria</taxon>
        <taxon>Bacillati</taxon>
        <taxon>Actinomycetota</taxon>
        <taxon>Actinomycetes</taxon>
        <taxon>Mycobacteriales</taxon>
        <taxon>Mycobacteriaceae</taxon>
        <taxon>Mycobacterium</taxon>
    </lineage>
</organism>
<evidence type="ECO:0000256" key="1">
    <source>
        <dbReference type="SAM" id="MobiDB-lite"/>
    </source>
</evidence>
<accession>A0A1V3XQ30</accession>
<feature type="region of interest" description="Disordered" evidence="1">
    <location>
        <begin position="1"/>
        <end position="36"/>
    </location>
</feature>
<feature type="compositionally biased region" description="Basic residues" evidence="1">
    <location>
        <begin position="18"/>
        <end position="28"/>
    </location>
</feature>
<reference evidence="2 3" key="1">
    <citation type="submission" date="2017-02" db="EMBL/GenBank/DDBJ databases">
        <title>Complete genome sequences of Mycobacterium kansasii strains isolated from rhesus macaques.</title>
        <authorList>
            <person name="Panda A."/>
            <person name="Nagaraj S."/>
            <person name="Zhao X."/>
            <person name="Tettelin H."/>
            <person name="Detolla L.J."/>
        </authorList>
    </citation>
    <scope>NUCLEOTIDE SEQUENCE [LARGE SCALE GENOMIC DNA]</scope>
    <source>
        <strain evidence="2 3">11-3469</strain>
    </source>
</reference>